<evidence type="ECO:0000313" key="2">
    <source>
        <dbReference type="Proteomes" id="UP000591131"/>
    </source>
</evidence>
<sequence length="219" mass="24618">MDRTYHATEEDLEFARRYIKSVDVKYMMEPSMIERWQKANDLTEEINNKAKELQETIGSAGFKVAPRTRLCETQTEVIDGPAKIKADELDEEFVIPLLTELAVERASSGVWSDVYDKTLLAVSEAQVAAAAKQVRISLADLRSTPKANRASIRARMRSAGLLVSASPWPDRPATSSCVARRGPCKWGEVPLYRCYSAEGRSRRSMDLEERFNEIVEGEA</sequence>
<name>A0A7J6MS47_PERCH</name>
<accession>A0A7J6MS47</accession>
<protein>
    <submittedName>
        <fullName evidence="1">Uncharacterized protein</fullName>
    </submittedName>
</protein>
<gene>
    <name evidence="1" type="ORF">FOL47_009366</name>
</gene>
<proteinExistence type="predicted"/>
<comment type="caution">
    <text evidence="1">The sequence shown here is derived from an EMBL/GenBank/DDBJ whole genome shotgun (WGS) entry which is preliminary data.</text>
</comment>
<keyword evidence="2" id="KW-1185">Reference proteome</keyword>
<dbReference type="AlphaFoldDB" id="A0A7J6MS47"/>
<dbReference type="OrthoDB" id="441145at2759"/>
<evidence type="ECO:0000313" key="1">
    <source>
        <dbReference type="EMBL" id="KAF4674344.1"/>
    </source>
</evidence>
<dbReference type="Proteomes" id="UP000591131">
    <property type="component" value="Unassembled WGS sequence"/>
</dbReference>
<dbReference type="EMBL" id="JAAPAO010000065">
    <property type="protein sequence ID" value="KAF4674344.1"/>
    <property type="molecule type" value="Genomic_DNA"/>
</dbReference>
<reference evidence="1 2" key="1">
    <citation type="submission" date="2020-04" db="EMBL/GenBank/DDBJ databases">
        <title>Perkinsus chesapeaki whole genome sequence.</title>
        <authorList>
            <person name="Bogema D.R."/>
        </authorList>
    </citation>
    <scope>NUCLEOTIDE SEQUENCE [LARGE SCALE GENOMIC DNA]</scope>
    <source>
        <strain evidence="1">ATCC PRA-425</strain>
    </source>
</reference>
<organism evidence="1 2">
    <name type="scientific">Perkinsus chesapeaki</name>
    <name type="common">Clam parasite</name>
    <name type="synonym">Perkinsus andrewsi</name>
    <dbReference type="NCBI Taxonomy" id="330153"/>
    <lineage>
        <taxon>Eukaryota</taxon>
        <taxon>Sar</taxon>
        <taxon>Alveolata</taxon>
        <taxon>Perkinsozoa</taxon>
        <taxon>Perkinsea</taxon>
        <taxon>Perkinsida</taxon>
        <taxon>Perkinsidae</taxon>
        <taxon>Perkinsus</taxon>
    </lineage>
</organism>